<dbReference type="Proteomes" id="UP001258315">
    <property type="component" value="Unassembled WGS sequence"/>
</dbReference>
<accession>A0ABU3GW93</accession>
<keyword evidence="3" id="KW-1185">Reference proteome</keyword>
<gene>
    <name evidence="2" type="ORF">QE417_003113</name>
</gene>
<protein>
    <recommendedName>
        <fullName evidence="4">Lipoprotein</fullName>
    </recommendedName>
</protein>
<evidence type="ECO:0008006" key="4">
    <source>
        <dbReference type="Google" id="ProtNLM"/>
    </source>
</evidence>
<evidence type="ECO:0000313" key="3">
    <source>
        <dbReference type="Proteomes" id="UP001258315"/>
    </source>
</evidence>
<dbReference type="RefSeq" id="WP_311951381.1">
    <property type="nucleotide sequence ID" value="NZ_JAVLVU010000001.1"/>
</dbReference>
<dbReference type="PROSITE" id="PS51257">
    <property type="entry name" value="PROKAR_LIPOPROTEIN"/>
    <property type="match status" value="1"/>
</dbReference>
<dbReference type="EMBL" id="JAVLVU010000001">
    <property type="protein sequence ID" value="MDT3404041.1"/>
    <property type="molecule type" value="Genomic_DNA"/>
</dbReference>
<name>A0ABU3GW93_9SPHI</name>
<evidence type="ECO:0000313" key="2">
    <source>
        <dbReference type="EMBL" id="MDT3404041.1"/>
    </source>
</evidence>
<evidence type="ECO:0000256" key="1">
    <source>
        <dbReference type="SAM" id="MobiDB-lite"/>
    </source>
</evidence>
<organism evidence="2 3">
    <name type="scientific">Mucilaginibacter terrae</name>
    <dbReference type="NCBI Taxonomy" id="1955052"/>
    <lineage>
        <taxon>Bacteria</taxon>
        <taxon>Pseudomonadati</taxon>
        <taxon>Bacteroidota</taxon>
        <taxon>Sphingobacteriia</taxon>
        <taxon>Sphingobacteriales</taxon>
        <taxon>Sphingobacteriaceae</taxon>
        <taxon>Mucilaginibacter</taxon>
    </lineage>
</organism>
<sequence length="56" mass="6125">MKPSLQYLLMSLLAILLYSCHEDPKNKFGGPSNARDTATSRRDTSSVGTRTDGHGE</sequence>
<reference evidence="3" key="1">
    <citation type="submission" date="2023-07" db="EMBL/GenBank/DDBJ databases">
        <title>Functional and genomic diversity of the sorghum phyllosphere microbiome.</title>
        <authorList>
            <person name="Shade A."/>
        </authorList>
    </citation>
    <scope>NUCLEOTIDE SEQUENCE [LARGE SCALE GENOMIC DNA]</scope>
    <source>
        <strain evidence="3">SORGH_AS_0422</strain>
    </source>
</reference>
<feature type="region of interest" description="Disordered" evidence="1">
    <location>
        <begin position="26"/>
        <end position="56"/>
    </location>
</feature>
<comment type="caution">
    <text evidence="2">The sequence shown here is derived from an EMBL/GenBank/DDBJ whole genome shotgun (WGS) entry which is preliminary data.</text>
</comment>
<proteinExistence type="predicted"/>